<dbReference type="SUPFAM" id="SSF52799">
    <property type="entry name" value="(Phosphotyrosine protein) phosphatases II"/>
    <property type="match status" value="1"/>
</dbReference>
<accession>A0A2M4CFJ8</accession>
<dbReference type="GO" id="GO:0004651">
    <property type="term" value="F:polynucleotide 5'-phosphatase activity"/>
    <property type="evidence" value="ECO:0007669"/>
    <property type="project" value="TreeGrafter"/>
</dbReference>
<reference evidence="1" key="1">
    <citation type="submission" date="2018-01" db="EMBL/GenBank/DDBJ databases">
        <title>An insight into the sialome of Amazonian anophelines.</title>
        <authorList>
            <person name="Ribeiro J.M."/>
            <person name="Scarpassa V."/>
            <person name="Calvo E."/>
        </authorList>
    </citation>
    <scope>NUCLEOTIDE SEQUENCE</scope>
    <source>
        <tissue evidence="1">Salivary glands</tissue>
    </source>
</reference>
<name>A0A2M4CFJ8_9DIPT</name>
<evidence type="ECO:0000313" key="1">
    <source>
        <dbReference type="EMBL" id="MBW64094.1"/>
    </source>
</evidence>
<dbReference type="AlphaFoldDB" id="A0A2M4CFJ8"/>
<proteinExistence type="predicted"/>
<dbReference type="PANTHER" id="PTHR10367">
    <property type="entry name" value="MRNA-CAPPING ENZYME"/>
    <property type="match status" value="1"/>
</dbReference>
<dbReference type="InterPro" id="IPR029021">
    <property type="entry name" value="Prot-tyrosine_phosphatase-like"/>
</dbReference>
<dbReference type="EMBL" id="GGFJ01014953">
    <property type="protein sequence ID" value="MBW64094.1"/>
    <property type="molecule type" value="Transcribed_RNA"/>
</dbReference>
<dbReference type="InterPro" id="IPR051029">
    <property type="entry name" value="mRNA_Capping_Enz/RNA_Phosphat"/>
</dbReference>
<dbReference type="PANTHER" id="PTHR10367:SF9">
    <property type="entry name" value="DUAL-SPECIFICITY PHOSPHATASE 11 (RNA_RNP COMPLEX 1-INTERACTING)"/>
    <property type="match status" value="1"/>
</dbReference>
<sequence>MALLPLGLVIDLTNTARYYDPNEFIDGGVEYVKLHVEGKMVPKDAKVRRFMQIVDDYFKSHKTEGE</sequence>
<protein>
    <submittedName>
        <fullName evidence="1">Putative tyrosine-protein phosphatase 1</fullName>
    </submittedName>
</protein>
<organism evidence="1">
    <name type="scientific">Anopheles marajoara</name>
    <dbReference type="NCBI Taxonomy" id="58244"/>
    <lineage>
        <taxon>Eukaryota</taxon>
        <taxon>Metazoa</taxon>
        <taxon>Ecdysozoa</taxon>
        <taxon>Arthropoda</taxon>
        <taxon>Hexapoda</taxon>
        <taxon>Insecta</taxon>
        <taxon>Pterygota</taxon>
        <taxon>Neoptera</taxon>
        <taxon>Endopterygota</taxon>
        <taxon>Diptera</taxon>
        <taxon>Nematocera</taxon>
        <taxon>Culicoidea</taxon>
        <taxon>Culicidae</taxon>
        <taxon>Anophelinae</taxon>
        <taxon>Anopheles</taxon>
    </lineage>
</organism>
<dbReference type="Gene3D" id="3.90.190.10">
    <property type="entry name" value="Protein tyrosine phosphatase superfamily"/>
    <property type="match status" value="1"/>
</dbReference>